<dbReference type="InterPro" id="IPR029063">
    <property type="entry name" value="SAM-dependent_MTases_sf"/>
</dbReference>
<accession>A0A081BMU9</accession>
<dbReference type="AlphaFoldDB" id="A0A081BMU9"/>
<dbReference type="PANTHER" id="PTHR43464:SF19">
    <property type="entry name" value="UBIQUINONE BIOSYNTHESIS O-METHYLTRANSFERASE, MITOCHONDRIAL"/>
    <property type="match status" value="1"/>
</dbReference>
<dbReference type="PANTHER" id="PTHR43464">
    <property type="entry name" value="METHYLTRANSFERASE"/>
    <property type="match status" value="1"/>
</dbReference>
<dbReference type="InterPro" id="IPR041698">
    <property type="entry name" value="Methyltransf_25"/>
</dbReference>
<dbReference type="Gene3D" id="2.20.130.10">
    <property type="entry name" value="CAC2371-like domains"/>
    <property type="match status" value="1"/>
</dbReference>
<proteinExistence type="predicted"/>
<reference evidence="5" key="1">
    <citation type="journal article" date="2015" name="PeerJ">
        <title>First genomic representation of candidate bacterial phylum KSB3 points to enhanced environmental sensing as a trigger of wastewater bulking.</title>
        <authorList>
            <person name="Sekiguchi Y."/>
            <person name="Ohashi A."/>
            <person name="Parks D.H."/>
            <person name="Yamauchi T."/>
            <person name="Tyson G.W."/>
            <person name="Hugenholtz P."/>
        </authorList>
    </citation>
    <scope>NUCLEOTIDE SEQUENCE [LARGE SCALE GENOMIC DNA]</scope>
</reference>
<dbReference type="SUPFAM" id="SSF53335">
    <property type="entry name" value="S-adenosyl-L-methionine-dependent methyltransferases"/>
    <property type="match status" value="1"/>
</dbReference>
<feature type="domain" description="Methyltransferase" evidence="4">
    <location>
        <begin position="51"/>
        <end position="149"/>
    </location>
</feature>
<dbReference type="Gene3D" id="3.40.50.150">
    <property type="entry name" value="Vaccinia Virus protein VP39"/>
    <property type="match status" value="1"/>
</dbReference>
<dbReference type="CDD" id="cd02440">
    <property type="entry name" value="AdoMet_MTases"/>
    <property type="match status" value="1"/>
</dbReference>
<keyword evidence="3" id="KW-0949">S-adenosyl-L-methionine</keyword>
<dbReference type="GO" id="GO:0032259">
    <property type="term" value="P:methylation"/>
    <property type="evidence" value="ECO:0007669"/>
    <property type="project" value="UniProtKB-KW"/>
</dbReference>
<evidence type="ECO:0000256" key="2">
    <source>
        <dbReference type="ARBA" id="ARBA00022679"/>
    </source>
</evidence>
<keyword evidence="1 5" id="KW-0489">Methyltransferase</keyword>
<evidence type="ECO:0000256" key="3">
    <source>
        <dbReference type="ARBA" id="ARBA00022691"/>
    </source>
</evidence>
<dbReference type="GO" id="GO:0008168">
    <property type="term" value="F:methyltransferase activity"/>
    <property type="evidence" value="ECO:0007669"/>
    <property type="project" value="UniProtKB-KW"/>
</dbReference>
<sequence length="277" mass="31310">MQRFDSLDAMNVFAEYASYYNLLYQNKDYDGEVEFVSQLLQKYAPGTQALLELGCGTGRHAQSFAQRGYTVAGIDISSDMLLLAQQRIAQLPTSVASKLSFSFGDLRNIRLNRQFDAVISLFHVYSYQTTNADLLSAFETAKTHLKPGGVLLFDFWYGPAVLNEKPSVRIKRLESEEITVVRIAEPELKANDNMVEVRYTVFITDKATGAVKQIWETHRMRYLFLPEIELFLSQVGLQLVKSGEWMTSKPANASSWGVYVVARLADVDGKLDRSVLY</sequence>
<dbReference type="STRING" id="1499966.U14_02960"/>
<name>A0A081BMU9_9BACT</name>
<dbReference type="Proteomes" id="UP000030700">
    <property type="component" value="Unassembled WGS sequence"/>
</dbReference>
<evidence type="ECO:0000313" key="5">
    <source>
        <dbReference type="EMBL" id="GAK51715.1"/>
    </source>
</evidence>
<dbReference type="HOGENOM" id="CLU_069129_2_0_0"/>
<evidence type="ECO:0000313" key="6">
    <source>
        <dbReference type="Proteomes" id="UP000030700"/>
    </source>
</evidence>
<dbReference type="Pfam" id="PF13649">
    <property type="entry name" value="Methyltransf_25"/>
    <property type="match status" value="1"/>
</dbReference>
<keyword evidence="6" id="KW-1185">Reference proteome</keyword>
<dbReference type="EMBL" id="DF820457">
    <property type="protein sequence ID" value="GAK51715.1"/>
    <property type="molecule type" value="Genomic_DNA"/>
</dbReference>
<keyword evidence="2 5" id="KW-0808">Transferase</keyword>
<organism evidence="5">
    <name type="scientific">Candidatus Moduliflexus flocculans</name>
    <dbReference type="NCBI Taxonomy" id="1499966"/>
    <lineage>
        <taxon>Bacteria</taxon>
        <taxon>Candidatus Moduliflexota</taxon>
        <taxon>Candidatus Moduliflexia</taxon>
        <taxon>Candidatus Moduliflexales</taxon>
        <taxon>Candidatus Moduliflexaceae</taxon>
    </lineage>
</organism>
<protein>
    <submittedName>
        <fullName evidence="5">Methyltransferase type 11</fullName>
    </submittedName>
</protein>
<evidence type="ECO:0000259" key="4">
    <source>
        <dbReference type="Pfam" id="PF13649"/>
    </source>
</evidence>
<evidence type="ECO:0000256" key="1">
    <source>
        <dbReference type="ARBA" id="ARBA00022603"/>
    </source>
</evidence>
<gene>
    <name evidence="5" type="ORF">U14_02960</name>
</gene>